<name>A0AC34QPD7_9BILA</name>
<organism evidence="1 2">
    <name type="scientific">Panagrolaimus sp. JU765</name>
    <dbReference type="NCBI Taxonomy" id="591449"/>
    <lineage>
        <taxon>Eukaryota</taxon>
        <taxon>Metazoa</taxon>
        <taxon>Ecdysozoa</taxon>
        <taxon>Nematoda</taxon>
        <taxon>Chromadorea</taxon>
        <taxon>Rhabditida</taxon>
        <taxon>Tylenchina</taxon>
        <taxon>Panagrolaimomorpha</taxon>
        <taxon>Panagrolaimoidea</taxon>
        <taxon>Panagrolaimidae</taxon>
        <taxon>Panagrolaimus</taxon>
    </lineage>
</organism>
<sequence>MGKTFRSFSEVWENNSGRRAILASGVCILCFLYLLYVVAETRSLVLTGVAWLTIFSFFAVFSTVLSIGISGHPSGKYSYGFVRVPVLAVFTTTVVAQLSAVIQLKEAVESLFASDHHHGPGHGVASGHTINHHFYSASLASSIALLLAAYNVSNQPFQYVLTAAKSSSLQEHAIDISNAICSIFPGMSRFLLPRINAMSLLAFVSTVCCVLTHWFMTDFEWFDSVATMVLSAATFTTMFPLTHYTGMILLQTTPSHVHSQIDRCISEAATVDGVLELKNSHFWQLDFNQIAGTVDVRIRRDADEQIVLSLVTEKLCSVIGNLSIQVVKDSGWSEQPSYVPQIPTGAYLGGLGHSSYGHEHHDHDHHHSPEEKMFRSVVRCAINHNLPRQKLIEKVVRVDHAGELGADRIYAGQMAVLQGSSVADIIKGMWDEEKEHLDTMERLCAKHEVPPTRFAPVFSVGTALLGKEGAMACTIAVEELIGRHYNDQIKELINDDPQVHKDLLKTLTRLRDEELHHHDTGIAHDGLKAPMYDLLKSVIQTGCKGAIWIAEKV</sequence>
<protein>
    <submittedName>
        <fullName evidence="2">5-demethoxyubiquinone hydroxylase, mitochondrial</fullName>
    </submittedName>
</protein>
<dbReference type="Proteomes" id="UP000887576">
    <property type="component" value="Unplaced"/>
</dbReference>
<evidence type="ECO:0000313" key="2">
    <source>
        <dbReference type="WBParaSite" id="JU765_v2.g18117.t1"/>
    </source>
</evidence>
<dbReference type="WBParaSite" id="JU765_v2.g18117.t1">
    <property type="protein sequence ID" value="JU765_v2.g18117.t1"/>
    <property type="gene ID" value="JU765_v2.g18117"/>
</dbReference>
<evidence type="ECO:0000313" key="1">
    <source>
        <dbReference type="Proteomes" id="UP000887576"/>
    </source>
</evidence>
<reference evidence="2" key="1">
    <citation type="submission" date="2022-11" db="UniProtKB">
        <authorList>
            <consortium name="WormBaseParasite"/>
        </authorList>
    </citation>
    <scope>IDENTIFICATION</scope>
</reference>
<proteinExistence type="predicted"/>
<accession>A0AC34QPD7</accession>